<dbReference type="GO" id="GO:0034354">
    <property type="term" value="P:'de novo' NAD+ biosynthetic process from L-tryptophan"/>
    <property type="evidence" value="ECO:0007669"/>
    <property type="project" value="UniProtKB-UniRule"/>
</dbReference>
<feature type="binding site" evidence="4">
    <location>
        <position position="332"/>
    </location>
    <ligand>
        <name>pyridoxal 5'-phosphate</name>
        <dbReference type="ChEBI" id="CHEBI:597326"/>
    </ligand>
</feature>
<comment type="cofactor">
    <cofactor evidence="4">
        <name>pyridoxal 5'-phosphate</name>
        <dbReference type="ChEBI" id="CHEBI:597326"/>
    </cofactor>
</comment>
<dbReference type="PANTHER" id="PTHR14084">
    <property type="entry name" value="KYNURENINASE"/>
    <property type="match status" value="1"/>
</dbReference>
<dbReference type="InterPro" id="IPR015424">
    <property type="entry name" value="PyrdxlP-dep_Trfase"/>
</dbReference>
<dbReference type="Proteomes" id="UP000095284">
    <property type="component" value="Unplaced"/>
</dbReference>
<dbReference type="Gene3D" id="3.90.1150.10">
    <property type="entry name" value="Aspartate Aminotransferase, domain 1"/>
    <property type="match status" value="1"/>
</dbReference>
<comment type="similarity">
    <text evidence="4">Belongs to the kynureninase family.</text>
</comment>
<name>A0A1I7S9L6_BURXY</name>
<dbReference type="FunFam" id="3.40.640.10:FF:000031">
    <property type="entry name" value="Kynureninase"/>
    <property type="match status" value="1"/>
</dbReference>
<organism evidence="6 7">
    <name type="scientific">Bursaphelenchus xylophilus</name>
    <name type="common">Pinewood nematode worm</name>
    <name type="synonym">Aphelenchoides xylophilus</name>
    <dbReference type="NCBI Taxonomy" id="6326"/>
    <lineage>
        <taxon>Eukaryota</taxon>
        <taxon>Metazoa</taxon>
        <taxon>Ecdysozoa</taxon>
        <taxon>Nematoda</taxon>
        <taxon>Chromadorea</taxon>
        <taxon>Rhabditida</taxon>
        <taxon>Tylenchina</taxon>
        <taxon>Tylenchomorpha</taxon>
        <taxon>Aphelenchoidea</taxon>
        <taxon>Aphelenchoididae</taxon>
        <taxon>Bursaphelenchus</taxon>
    </lineage>
</organism>
<dbReference type="AlphaFoldDB" id="A0A1I7S9L6"/>
<dbReference type="InterPro" id="IPR015422">
    <property type="entry name" value="PyrdxlP-dep_Trfase_small"/>
</dbReference>
<feature type="region of interest" description="Disordered" evidence="5">
    <location>
        <begin position="476"/>
        <end position="514"/>
    </location>
</feature>
<feature type="compositionally biased region" description="Polar residues" evidence="5">
    <location>
        <begin position="652"/>
        <end position="670"/>
    </location>
</feature>
<feature type="binding site" evidence="4">
    <location>
        <position position="249"/>
    </location>
    <ligand>
        <name>pyridoxal 5'-phosphate</name>
        <dbReference type="ChEBI" id="CHEBI:597326"/>
    </ligand>
</feature>
<evidence type="ECO:0000313" key="7">
    <source>
        <dbReference type="WBParaSite" id="BXY_0971300.1"/>
    </source>
</evidence>
<feature type="binding site" evidence="4">
    <location>
        <position position="274"/>
    </location>
    <ligand>
        <name>pyridoxal 5'-phosphate</name>
        <dbReference type="ChEBI" id="CHEBI:597326"/>
    </ligand>
</feature>
<dbReference type="EC" id="3.7.1.3" evidence="4"/>
<reference evidence="7" key="1">
    <citation type="submission" date="2016-11" db="UniProtKB">
        <authorList>
            <consortium name="WormBaseParasite"/>
        </authorList>
    </citation>
    <scope>IDENTIFICATION</scope>
</reference>
<keyword evidence="3 4" id="KW-0663">Pyridoxal phosphate</keyword>
<evidence type="ECO:0000256" key="5">
    <source>
        <dbReference type="SAM" id="MobiDB-lite"/>
    </source>
</evidence>
<dbReference type="PANTHER" id="PTHR14084:SF0">
    <property type="entry name" value="KYNURENINASE"/>
    <property type="match status" value="1"/>
</dbReference>
<feature type="modified residue" description="N6-(pyridoxal phosphate)lysine" evidence="4">
    <location>
        <position position="275"/>
    </location>
</feature>
<keyword evidence="1 4" id="KW-0662">Pyridine nucleotide biosynthesis</keyword>
<dbReference type="GO" id="GO:0043420">
    <property type="term" value="P:anthranilate metabolic process"/>
    <property type="evidence" value="ECO:0007669"/>
    <property type="project" value="UniProtKB-UniRule"/>
</dbReference>
<dbReference type="HAMAP" id="MF_01970">
    <property type="entry name" value="Kynureninase"/>
    <property type="match status" value="1"/>
</dbReference>
<feature type="binding site" evidence="4">
    <location>
        <position position="252"/>
    </location>
    <ligand>
        <name>pyridoxal 5'-phosphate</name>
        <dbReference type="ChEBI" id="CHEBI:597326"/>
    </ligand>
</feature>
<dbReference type="GO" id="GO:0097053">
    <property type="term" value="P:L-kynurenine catabolic process"/>
    <property type="evidence" value="ECO:0007669"/>
    <property type="project" value="UniProtKB-UniRule"/>
</dbReference>
<evidence type="ECO:0000256" key="2">
    <source>
        <dbReference type="ARBA" id="ARBA00022801"/>
    </source>
</evidence>
<comment type="catalytic activity">
    <reaction evidence="4">
        <text>L-kynurenine + H2O = anthranilate + L-alanine + H(+)</text>
        <dbReference type="Rhea" id="RHEA:16813"/>
        <dbReference type="ChEBI" id="CHEBI:15377"/>
        <dbReference type="ChEBI" id="CHEBI:15378"/>
        <dbReference type="ChEBI" id="CHEBI:16567"/>
        <dbReference type="ChEBI" id="CHEBI:57959"/>
        <dbReference type="ChEBI" id="CHEBI:57972"/>
        <dbReference type="EC" id="3.7.1.3"/>
    </reaction>
</comment>
<feature type="compositionally biased region" description="Basic and acidic residues" evidence="5">
    <location>
        <begin position="688"/>
        <end position="721"/>
    </location>
</feature>
<evidence type="ECO:0000313" key="6">
    <source>
        <dbReference type="Proteomes" id="UP000095284"/>
    </source>
</evidence>
<comment type="pathway">
    <text evidence="4">Amino-acid degradation; L-kynurenine degradation; L-alanine and anthranilate from L-kynurenine: step 1/1.</text>
</comment>
<dbReference type="SUPFAM" id="SSF53383">
    <property type="entry name" value="PLP-dependent transferases"/>
    <property type="match status" value="1"/>
</dbReference>
<comment type="pathway">
    <text evidence="4">Cofactor biosynthesis; NAD(+) biosynthesis; quinolinate from L-kynurenine: step 2/3.</text>
</comment>
<dbReference type="GO" id="GO:0030170">
    <property type="term" value="F:pyridoxal phosphate binding"/>
    <property type="evidence" value="ECO:0007669"/>
    <property type="project" value="UniProtKB-UniRule"/>
</dbReference>
<dbReference type="GO" id="GO:0019441">
    <property type="term" value="P:L-tryptophan catabolic process to kynurenine"/>
    <property type="evidence" value="ECO:0007669"/>
    <property type="project" value="TreeGrafter"/>
</dbReference>
<comment type="catalytic activity">
    <reaction evidence="4">
        <text>3-hydroxy-L-kynurenine + H2O = 3-hydroxyanthranilate + L-alanine + H(+)</text>
        <dbReference type="Rhea" id="RHEA:25143"/>
        <dbReference type="ChEBI" id="CHEBI:15377"/>
        <dbReference type="ChEBI" id="CHEBI:15378"/>
        <dbReference type="ChEBI" id="CHEBI:36559"/>
        <dbReference type="ChEBI" id="CHEBI:57972"/>
        <dbReference type="ChEBI" id="CHEBI:58125"/>
    </reaction>
</comment>
<dbReference type="GO" id="GO:0030429">
    <property type="term" value="F:kynureninase activity"/>
    <property type="evidence" value="ECO:0007669"/>
    <property type="project" value="UniProtKB-UniRule"/>
</dbReference>
<accession>A0A1I7S9L6</accession>
<feature type="binding site" evidence="4">
    <location>
        <position position="220"/>
    </location>
    <ligand>
        <name>pyridoxal 5'-phosphate</name>
        <dbReference type="ChEBI" id="CHEBI:597326"/>
    </ligand>
</feature>
<feature type="region of interest" description="Disordered" evidence="5">
    <location>
        <begin position="643"/>
        <end position="734"/>
    </location>
</feature>
<dbReference type="Gene3D" id="3.40.640.10">
    <property type="entry name" value="Type I PLP-dependent aspartate aminotransferase-like (Major domain)"/>
    <property type="match status" value="1"/>
</dbReference>
<protein>
    <recommendedName>
        <fullName evidence="4">Kynureninase</fullName>
        <ecNumber evidence="4">3.7.1.3</ecNumber>
    </recommendedName>
    <alternativeName>
        <fullName evidence="4">L-kynurenine hydrolase</fullName>
    </alternativeName>
</protein>
<dbReference type="GO" id="GO:0019805">
    <property type="term" value="P:quinolinate biosynthetic process"/>
    <property type="evidence" value="ECO:0007669"/>
    <property type="project" value="UniProtKB-UniRule"/>
</dbReference>
<evidence type="ECO:0000256" key="4">
    <source>
        <dbReference type="HAMAP-Rule" id="MF_03017"/>
    </source>
</evidence>
<dbReference type="WBParaSite" id="BXY_0971300.1">
    <property type="protein sequence ID" value="BXY_0971300.1"/>
    <property type="gene ID" value="BXY_0971300"/>
</dbReference>
<feature type="binding site" evidence="4">
    <location>
        <position position="304"/>
    </location>
    <ligand>
        <name>pyridoxal 5'-phosphate</name>
        <dbReference type="ChEBI" id="CHEBI:597326"/>
    </ligand>
</feature>
<dbReference type="GO" id="GO:0005737">
    <property type="term" value="C:cytoplasm"/>
    <property type="evidence" value="ECO:0007669"/>
    <property type="project" value="UniProtKB-SubCell"/>
</dbReference>
<feature type="binding site" evidence="4">
    <location>
        <begin position="164"/>
        <end position="167"/>
    </location>
    <ligand>
        <name>pyridoxal 5'-phosphate</name>
        <dbReference type="ChEBI" id="CHEBI:597326"/>
    </ligand>
</feature>
<keyword evidence="4" id="KW-0963">Cytoplasm</keyword>
<dbReference type="Pfam" id="PF22580">
    <property type="entry name" value="KYNU_C"/>
    <property type="match status" value="1"/>
</dbReference>
<dbReference type="InterPro" id="IPR010111">
    <property type="entry name" value="Kynureninase"/>
</dbReference>
<sequence>MAKHSNLPRFLRNFASEDKENDIRSRNFAKKLDAADDLAYLRNNFYVPKMGTLPNADPKLVNPNEDSIYLCGNSLGLLPKATKGYIDRQLEKWAQMGVFGHHSGELPWIDCDEYLHKGLQKIVGAEEDEIAAMNALTVNLHLLLTAFYTPTQKRFKILLESQAFPSDHYAIESQIRLKGFDPKTAMVCLKPREGEQTLRTEDILSYLDQDGDSISLVMFSGVQYYTGQLFEIEKITSFAQSKGCVVGWDLAHAFANVPLELHKWNVDFACWCSYKYGCASAGGLAGIFVHNRHKSDKRERMLGWWSHDSKTRFRMTNQLELADGAAGYRISNPPIMLVCAVMGFLKAIESTDMRQLREKSLKLTGYLEYLIDEHFSSADVTNAARKIQISLITPRDPEQRGCQLSLQFNCDIALIFEELVKRGCAVDKRYPNVIRVAPVHMYNSFEDCWRFVEALKESIQALTAMFNRNHRCPPWNKPEKPSGSCTPYSKHFPPLDGNKSEVPANPGWIRRNSEGQAYSDTLEKEFQELSVKEKSETSRKQPDSIPNNELQQKWQDLVSLIAERLPQGNAKVVLTRFAFHDNVPRKKKQFINFLRSSCHLHDNEIGESVWHTLQEELEKLKDEGTEVPSELFNRKKKCFYRRGRRNRRSANEEPQASNEAPETPPASTSPLPRLAVAGPRSKRQPKAQKFEEIEEKLKEKEKEKKEENSTKSEAPKCEKKSYGQMSPFGDEAAKDAAEPGFKWRRTIAEEMARNKGICGYHNLKNTVINCYRSTVLDYTTSEERLSRIFKKKFELFGLTVENRMVVIQKAFV</sequence>
<dbReference type="UniPathway" id="UPA00253">
    <property type="reaction ID" value="UER00329"/>
</dbReference>
<dbReference type="InterPro" id="IPR015421">
    <property type="entry name" value="PyrdxlP-dep_Trfase_major"/>
</dbReference>
<dbReference type="NCBIfam" id="TIGR01814">
    <property type="entry name" value="kynureninase"/>
    <property type="match status" value="1"/>
</dbReference>
<comment type="function">
    <text evidence="4">Catalyzes the cleavage of L-kynurenine (L-Kyn) and L-3-hydroxykynurenine (L-3OHKyn) into anthranilic acid (AA) and 3-hydroxyanthranilic acid (3-OHAA), respectively.</text>
</comment>
<comment type="subcellular location">
    <subcellularLocation>
        <location evidence="4">Cytoplasm</location>
    </subcellularLocation>
</comment>
<dbReference type="UniPathway" id="UPA00334">
    <property type="reaction ID" value="UER00455"/>
</dbReference>
<keyword evidence="2 4" id="KW-0378">Hydrolase</keyword>
<feature type="binding site" evidence="4">
    <location>
        <position position="136"/>
    </location>
    <ligand>
        <name>pyridoxal 5'-phosphate</name>
        <dbReference type="ChEBI" id="CHEBI:597326"/>
    </ligand>
</feature>
<dbReference type="eggNOG" id="KOG3846">
    <property type="taxonomic scope" value="Eukaryota"/>
</dbReference>
<comment type="subunit">
    <text evidence="4">Homodimer.</text>
</comment>
<evidence type="ECO:0000256" key="1">
    <source>
        <dbReference type="ARBA" id="ARBA00022642"/>
    </source>
</evidence>
<proteinExistence type="inferred from homology"/>
<evidence type="ECO:0000256" key="3">
    <source>
        <dbReference type="ARBA" id="ARBA00022898"/>
    </source>
</evidence>
<feature type="binding site" evidence="4">
    <location>
        <position position="137"/>
    </location>
    <ligand>
        <name>pyridoxal 5'-phosphate</name>
        <dbReference type="ChEBI" id="CHEBI:597326"/>
    </ligand>
</feature>